<feature type="transmembrane region" description="Helical" evidence="1">
    <location>
        <begin position="9"/>
        <end position="26"/>
    </location>
</feature>
<name>A0A7D5PG35_9EURY</name>
<dbReference type="RefSeq" id="WP_179918448.1">
    <property type="nucleotide sequence ID" value="NZ_CP058909.1"/>
</dbReference>
<keyword evidence="1" id="KW-1133">Transmembrane helix</keyword>
<dbReference type="KEGG" id="hpel:HZS54_17950"/>
<keyword evidence="3" id="KW-1185">Reference proteome</keyword>
<sequence>MERPKTGKGVLIVIAVALFAVLAYYASTFGGIAVLGIGVALVAYLLYAGGVRVNRWILGG</sequence>
<evidence type="ECO:0000256" key="1">
    <source>
        <dbReference type="SAM" id="Phobius"/>
    </source>
</evidence>
<dbReference type="GeneID" id="56084513"/>
<dbReference type="AlphaFoldDB" id="A0A7D5PG35"/>
<keyword evidence="1" id="KW-0812">Transmembrane</keyword>
<protein>
    <submittedName>
        <fullName evidence="2">Uncharacterized protein</fullName>
    </submittedName>
</protein>
<dbReference type="Proteomes" id="UP000509346">
    <property type="component" value="Chromosome"/>
</dbReference>
<feature type="transmembrane region" description="Helical" evidence="1">
    <location>
        <begin position="32"/>
        <end position="51"/>
    </location>
</feature>
<dbReference type="EMBL" id="CP058909">
    <property type="protein sequence ID" value="QLH83399.1"/>
    <property type="molecule type" value="Genomic_DNA"/>
</dbReference>
<keyword evidence="1" id="KW-0472">Membrane</keyword>
<gene>
    <name evidence="2" type="ORF">HZS54_17950</name>
</gene>
<organism evidence="2 3">
    <name type="scientific">Halosimplex pelagicum</name>
    <dbReference type="NCBI Taxonomy" id="869886"/>
    <lineage>
        <taxon>Archaea</taxon>
        <taxon>Methanobacteriati</taxon>
        <taxon>Methanobacteriota</taxon>
        <taxon>Stenosarchaea group</taxon>
        <taxon>Halobacteria</taxon>
        <taxon>Halobacteriales</taxon>
        <taxon>Haloarculaceae</taxon>
        <taxon>Halosimplex</taxon>
    </lineage>
</organism>
<proteinExistence type="predicted"/>
<reference evidence="2 3" key="1">
    <citation type="submission" date="2020-07" db="EMBL/GenBank/DDBJ databases">
        <title>Halosimplex litoreum sp. nov. and Halosimplex rubrum sp. nov., isolated from different salt environments.</title>
        <authorList>
            <person name="Cui H."/>
        </authorList>
    </citation>
    <scope>NUCLEOTIDE SEQUENCE [LARGE SCALE GENOMIC DNA]</scope>
    <source>
        <strain evidence="2 3">R2</strain>
    </source>
</reference>
<accession>A0A7D5PG35</accession>
<evidence type="ECO:0000313" key="2">
    <source>
        <dbReference type="EMBL" id="QLH83399.1"/>
    </source>
</evidence>
<evidence type="ECO:0000313" key="3">
    <source>
        <dbReference type="Proteomes" id="UP000509346"/>
    </source>
</evidence>